<keyword evidence="3" id="KW-1185">Reference proteome</keyword>
<name>A0A9P6CNI6_9AGAR</name>
<accession>A0A9P6CNI6</accession>
<keyword evidence="1" id="KW-1133">Transmembrane helix</keyword>
<evidence type="ECO:0000313" key="2">
    <source>
        <dbReference type="EMBL" id="KAF9472897.1"/>
    </source>
</evidence>
<reference evidence="2" key="1">
    <citation type="submission" date="2020-11" db="EMBL/GenBank/DDBJ databases">
        <authorList>
            <consortium name="DOE Joint Genome Institute"/>
            <person name="Ahrendt S."/>
            <person name="Riley R."/>
            <person name="Andreopoulos W."/>
            <person name="Labutti K."/>
            <person name="Pangilinan J."/>
            <person name="Ruiz-Duenas F.J."/>
            <person name="Barrasa J.M."/>
            <person name="Sanchez-Garcia M."/>
            <person name="Camarero S."/>
            <person name="Miyauchi S."/>
            <person name="Serrano A."/>
            <person name="Linde D."/>
            <person name="Babiker R."/>
            <person name="Drula E."/>
            <person name="Ayuso-Fernandez I."/>
            <person name="Pacheco R."/>
            <person name="Padilla G."/>
            <person name="Ferreira P."/>
            <person name="Barriuso J."/>
            <person name="Kellner H."/>
            <person name="Castanera R."/>
            <person name="Alfaro M."/>
            <person name="Ramirez L."/>
            <person name="Pisabarro A.G."/>
            <person name="Kuo A."/>
            <person name="Tritt A."/>
            <person name="Lipzen A."/>
            <person name="He G."/>
            <person name="Yan M."/>
            <person name="Ng V."/>
            <person name="Cullen D."/>
            <person name="Martin F."/>
            <person name="Rosso M.-N."/>
            <person name="Henrissat B."/>
            <person name="Hibbett D."/>
            <person name="Martinez A.T."/>
            <person name="Grigoriev I.V."/>
        </authorList>
    </citation>
    <scope>NUCLEOTIDE SEQUENCE</scope>
    <source>
        <strain evidence="2">CIRM-BRFM 674</strain>
    </source>
</reference>
<keyword evidence="1" id="KW-0472">Membrane</keyword>
<proteinExistence type="predicted"/>
<feature type="transmembrane region" description="Helical" evidence="1">
    <location>
        <begin position="42"/>
        <end position="68"/>
    </location>
</feature>
<evidence type="ECO:0000256" key="1">
    <source>
        <dbReference type="SAM" id="Phobius"/>
    </source>
</evidence>
<comment type="caution">
    <text evidence="2">The sequence shown here is derived from an EMBL/GenBank/DDBJ whole genome shotgun (WGS) entry which is preliminary data.</text>
</comment>
<gene>
    <name evidence="2" type="ORF">BDN70DRAFT_886452</name>
</gene>
<evidence type="ECO:0000313" key="3">
    <source>
        <dbReference type="Proteomes" id="UP000807469"/>
    </source>
</evidence>
<sequence>MARRKGAQGGCVESRHSFPILTKYYHRPPERRHIDMHHWAHVYTFIFPLFAIHPSYSALLAIAVAQIICAPSYPIPSTLIMDEQTLIRTPNLRMMLSVVVHAII</sequence>
<dbReference type="AlphaFoldDB" id="A0A9P6CNI6"/>
<dbReference type="EMBL" id="MU155488">
    <property type="protein sequence ID" value="KAF9472897.1"/>
    <property type="molecule type" value="Genomic_DNA"/>
</dbReference>
<protein>
    <submittedName>
        <fullName evidence="2">Uncharacterized protein</fullName>
    </submittedName>
</protein>
<keyword evidence="1" id="KW-0812">Transmembrane</keyword>
<dbReference type="Proteomes" id="UP000807469">
    <property type="component" value="Unassembled WGS sequence"/>
</dbReference>
<organism evidence="2 3">
    <name type="scientific">Pholiota conissans</name>
    <dbReference type="NCBI Taxonomy" id="109636"/>
    <lineage>
        <taxon>Eukaryota</taxon>
        <taxon>Fungi</taxon>
        <taxon>Dikarya</taxon>
        <taxon>Basidiomycota</taxon>
        <taxon>Agaricomycotina</taxon>
        <taxon>Agaricomycetes</taxon>
        <taxon>Agaricomycetidae</taxon>
        <taxon>Agaricales</taxon>
        <taxon>Agaricineae</taxon>
        <taxon>Strophariaceae</taxon>
        <taxon>Pholiota</taxon>
    </lineage>
</organism>